<reference evidence="1 2" key="1">
    <citation type="journal article" date="2008" name="Nat. Biotechnol.">
        <title>Genome sequencing and analysis of the filamentous fungus Penicillium chrysogenum.</title>
        <authorList>
            <person name="van den Berg M.A."/>
            <person name="Albang R."/>
            <person name="Albermann K."/>
            <person name="Badger J.H."/>
            <person name="Daran J.-M."/>
            <person name="Driessen A.J.M."/>
            <person name="Garcia-Estrada C."/>
            <person name="Fedorova N.D."/>
            <person name="Harris D.M."/>
            <person name="Heijne W.H.M."/>
            <person name="Joardar V.S."/>
            <person name="Kiel J.A.K.W."/>
            <person name="Kovalchuk A."/>
            <person name="Martin J.F."/>
            <person name="Nierman W.C."/>
            <person name="Nijland J.G."/>
            <person name="Pronk J.T."/>
            <person name="Roubos J.A."/>
            <person name="van der Klei I.J."/>
            <person name="van Peij N.N.M.E."/>
            <person name="Veenhuis M."/>
            <person name="von Doehren H."/>
            <person name="Wagner C."/>
            <person name="Wortman J.R."/>
            <person name="Bovenberg R.A.L."/>
        </authorList>
    </citation>
    <scope>NUCLEOTIDE SEQUENCE [LARGE SCALE GENOMIC DNA]</scope>
    <source>
        <strain evidence="2">ATCC 28089 / DSM 1075 / NRRL 1951 / Wisconsin 54-1255</strain>
    </source>
</reference>
<dbReference type="HOGENOM" id="CLU_2250967_0_0_1"/>
<evidence type="ECO:0000313" key="2">
    <source>
        <dbReference type="Proteomes" id="UP000000724"/>
    </source>
</evidence>
<proteinExistence type="predicted"/>
<dbReference type="VEuPathDB" id="FungiDB:PCH_Pc22g19320"/>
<keyword evidence="2" id="KW-1185">Reference proteome</keyword>
<protein>
    <submittedName>
        <fullName evidence="1">Pc22g19320 protein</fullName>
    </submittedName>
</protein>
<dbReference type="BioCyc" id="PCHR:PC22G19320-MONOMER"/>
<evidence type="ECO:0000313" key="1">
    <source>
        <dbReference type="EMBL" id="CAP99220.1"/>
    </source>
</evidence>
<dbReference type="OrthoDB" id="414774at2759"/>
<sequence length="104" mass="11790">MAFILRYPYSAYIASDGHPALCHLYIHFMAISPYPEIVLPAPDRLTMSDASRVWRLSSSGGFYRAMLADDNYSSETTGSKLYTYRTRDMYVKLYSACSPLQGNI</sequence>
<gene>
    <name evidence="1" type="ORF">Pc22g19320</name>
    <name evidence="1" type="ORF">PCH_Pc22g19320</name>
</gene>
<dbReference type="EMBL" id="AM920437">
    <property type="protein sequence ID" value="CAP99220.1"/>
    <property type="molecule type" value="Genomic_DNA"/>
</dbReference>
<dbReference type="Proteomes" id="UP000000724">
    <property type="component" value="Contig Pc00c22"/>
</dbReference>
<name>B6HVR5_PENRW</name>
<organism evidence="1 2">
    <name type="scientific">Penicillium rubens (strain ATCC 28089 / DSM 1075 / NRRL 1951 / Wisconsin 54-1255)</name>
    <name type="common">Penicillium chrysogenum</name>
    <dbReference type="NCBI Taxonomy" id="500485"/>
    <lineage>
        <taxon>Eukaryota</taxon>
        <taxon>Fungi</taxon>
        <taxon>Dikarya</taxon>
        <taxon>Ascomycota</taxon>
        <taxon>Pezizomycotina</taxon>
        <taxon>Eurotiomycetes</taxon>
        <taxon>Eurotiomycetidae</taxon>
        <taxon>Eurotiales</taxon>
        <taxon>Aspergillaceae</taxon>
        <taxon>Penicillium</taxon>
        <taxon>Penicillium chrysogenum species complex</taxon>
    </lineage>
</organism>
<dbReference type="AlphaFoldDB" id="B6HVR5"/>
<accession>B6HVR5</accession>